<accession>A0A0P5ZKD0</accession>
<dbReference type="GO" id="GO:0070876">
    <property type="term" value="C:SOSS complex"/>
    <property type="evidence" value="ECO:0007669"/>
    <property type="project" value="TreeGrafter"/>
</dbReference>
<dbReference type="STRING" id="35525.A0A0P5ZKD0"/>
<dbReference type="AlphaFoldDB" id="A0A0P5ZKD0"/>
<comment type="caution">
    <text evidence="1">The sequence shown here is derived from an EMBL/GenBank/DDBJ whole genome shotgun (WGS) entry which is preliminary data.</text>
</comment>
<evidence type="ECO:0000313" key="1">
    <source>
        <dbReference type="EMBL" id="KZS11756.1"/>
    </source>
</evidence>
<dbReference type="GO" id="GO:0005694">
    <property type="term" value="C:chromosome"/>
    <property type="evidence" value="ECO:0007669"/>
    <property type="project" value="UniProtKB-ARBA"/>
</dbReference>
<keyword evidence="2" id="KW-1185">Reference proteome</keyword>
<dbReference type="Proteomes" id="UP000076858">
    <property type="component" value="Unassembled WGS sequence"/>
</dbReference>
<name>A0A0P5ZKD0_9CRUS</name>
<dbReference type="GO" id="GO:0003677">
    <property type="term" value="F:DNA binding"/>
    <property type="evidence" value="ECO:0007669"/>
    <property type="project" value="UniProtKB-KW"/>
</dbReference>
<sequence>MQELRLELTAVRDLKPTMKNLNMIFIVLEIGRPNVTKDGHEVRSCKVADKTGSINLSVWDEPGLLLQPGDILRISKGYVSVWKNCLTLYMGKGGDIQKIGEFCMVFSELPFMSEPNPDIATQMVGGTGGPGSQPISPVVNSTPGVGPRPPGNGRQQNLNGGTWPSAAPAPGAMGGNGSIPAPFPRGPVPPTKGGGKRDPRKR</sequence>
<dbReference type="Gene3D" id="2.40.50.140">
    <property type="entry name" value="Nucleic acid-binding proteins"/>
    <property type="match status" value="1"/>
</dbReference>
<protein>
    <submittedName>
        <fullName evidence="1">Putative SOSS complex subunit B1</fullName>
    </submittedName>
</protein>
<dbReference type="GO" id="GO:0044818">
    <property type="term" value="P:mitotic G2/M transition checkpoint"/>
    <property type="evidence" value="ECO:0007669"/>
    <property type="project" value="TreeGrafter"/>
</dbReference>
<dbReference type="CDD" id="cd04491">
    <property type="entry name" value="SoSSB_OBF"/>
    <property type="match status" value="1"/>
</dbReference>
<dbReference type="PANTHER" id="PTHR13356:SF0">
    <property type="entry name" value="SOSS COMPLEX SUBUNIT B HOMOLOG"/>
    <property type="match status" value="1"/>
</dbReference>
<dbReference type="GO" id="GO:0010212">
    <property type="term" value="P:response to ionizing radiation"/>
    <property type="evidence" value="ECO:0007669"/>
    <property type="project" value="TreeGrafter"/>
</dbReference>
<dbReference type="SUPFAM" id="SSF50249">
    <property type="entry name" value="Nucleic acid-binding proteins"/>
    <property type="match status" value="1"/>
</dbReference>
<dbReference type="PANTHER" id="PTHR13356">
    <property type="entry name" value="OB FOLD NUCLEIC ACID BINDING PROTEIN-RELATED"/>
    <property type="match status" value="1"/>
</dbReference>
<evidence type="ECO:0000313" key="2">
    <source>
        <dbReference type="Proteomes" id="UP000076858"/>
    </source>
</evidence>
<dbReference type="OrthoDB" id="295715at2759"/>
<organism evidence="1 2">
    <name type="scientific">Daphnia magna</name>
    <dbReference type="NCBI Taxonomy" id="35525"/>
    <lineage>
        <taxon>Eukaryota</taxon>
        <taxon>Metazoa</taxon>
        <taxon>Ecdysozoa</taxon>
        <taxon>Arthropoda</taxon>
        <taxon>Crustacea</taxon>
        <taxon>Branchiopoda</taxon>
        <taxon>Diplostraca</taxon>
        <taxon>Cladocera</taxon>
        <taxon>Anomopoda</taxon>
        <taxon>Daphniidae</taxon>
        <taxon>Daphnia</taxon>
    </lineage>
</organism>
<dbReference type="GO" id="GO:0000724">
    <property type="term" value="P:double-strand break repair via homologous recombination"/>
    <property type="evidence" value="ECO:0007669"/>
    <property type="project" value="TreeGrafter"/>
</dbReference>
<dbReference type="InterPro" id="IPR012340">
    <property type="entry name" value="NA-bd_OB-fold"/>
</dbReference>
<dbReference type="EMBL" id="LRGB01001569">
    <property type="protein sequence ID" value="KZS11756.1"/>
    <property type="molecule type" value="Genomic_DNA"/>
</dbReference>
<proteinExistence type="predicted"/>
<reference evidence="1 2" key="1">
    <citation type="submission" date="2016-03" db="EMBL/GenBank/DDBJ databases">
        <title>EvidentialGene: Evidence-directed Construction of Genes on Genomes.</title>
        <authorList>
            <person name="Gilbert D.G."/>
            <person name="Choi J.-H."/>
            <person name="Mockaitis K."/>
            <person name="Colbourne J."/>
            <person name="Pfrender M."/>
        </authorList>
    </citation>
    <scope>NUCLEOTIDE SEQUENCE [LARGE SCALE GENOMIC DNA]</scope>
    <source>
        <strain evidence="1 2">Xinb3</strain>
        <tissue evidence="1">Complete organism</tissue>
    </source>
</reference>
<dbReference type="FunFam" id="2.40.50.140:FF:000072">
    <property type="entry name" value="SOSS complex subunit B2"/>
    <property type="match status" value="1"/>
</dbReference>
<gene>
    <name evidence="1" type="ORF">APZ42_023465</name>
</gene>
<dbReference type="InterPro" id="IPR051231">
    <property type="entry name" value="SOSS-B"/>
</dbReference>